<dbReference type="SUPFAM" id="SSF53098">
    <property type="entry name" value="Ribonuclease H-like"/>
    <property type="match status" value="1"/>
</dbReference>
<dbReference type="FunFam" id="3.30.420.10:FF:000076">
    <property type="entry name" value="RBR-type E3 ubiquitin transferase"/>
    <property type="match status" value="1"/>
</dbReference>
<dbReference type="KEGG" id="nta:107798671"/>
<dbReference type="GO" id="GO:0004523">
    <property type="term" value="F:RNA-DNA hybrid ribonuclease activity"/>
    <property type="evidence" value="ECO:0007669"/>
    <property type="project" value="InterPro"/>
</dbReference>
<reference evidence="3" key="2">
    <citation type="submission" date="2025-08" db="UniProtKB">
        <authorList>
            <consortium name="RefSeq"/>
        </authorList>
    </citation>
    <scope>IDENTIFICATION</scope>
    <source>
        <tissue evidence="3">Leaf</tissue>
    </source>
</reference>
<dbReference type="InterPro" id="IPR012337">
    <property type="entry name" value="RNaseH-like_sf"/>
</dbReference>
<dbReference type="STRING" id="4097.A0A1S4AKE4"/>
<dbReference type="Pfam" id="PF13456">
    <property type="entry name" value="RVT_3"/>
    <property type="match status" value="1"/>
</dbReference>
<dbReference type="InterPro" id="IPR036397">
    <property type="entry name" value="RNaseH_sf"/>
</dbReference>
<dbReference type="RefSeq" id="XP_016477175.1">
    <property type="nucleotide sequence ID" value="XM_016621689.2"/>
</dbReference>
<dbReference type="GO" id="GO:0003676">
    <property type="term" value="F:nucleic acid binding"/>
    <property type="evidence" value="ECO:0007669"/>
    <property type="project" value="InterPro"/>
</dbReference>
<name>A0A1S4AKE4_TOBAC</name>
<evidence type="ECO:0000259" key="1">
    <source>
        <dbReference type="PROSITE" id="PS50879"/>
    </source>
</evidence>
<feature type="domain" description="RNase H type-1" evidence="1">
    <location>
        <begin position="143"/>
        <end position="274"/>
    </location>
</feature>
<evidence type="ECO:0000313" key="2">
    <source>
        <dbReference type="Proteomes" id="UP000790787"/>
    </source>
</evidence>
<protein>
    <submittedName>
        <fullName evidence="3">Uncharacterized protein LOC107798671 isoform X1</fullName>
    </submittedName>
    <submittedName>
        <fullName evidence="3">Uncharacterized protein isoform X1</fullName>
    </submittedName>
</protein>
<accession>A0A1S4AKE4</accession>
<dbReference type="InterPro" id="IPR002156">
    <property type="entry name" value="RNaseH_domain"/>
</dbReference>
<proteinExistence type="predicted"/>
<dbReference type="AlphaFoldDB" id="A0A1S4AKE4"/>
<dbReference type="SMR" id="A0A1S4AKE4"/>
<dbReference type="Proteomes" id="UP000790787">
    <property type="component" value="Chromosome 17"/>
</dbReference>
<sequence length="287" mass="31661">MGDEKDAFYVVRKGDVIGVYKSLSDLQALLRSCVGEPVISVFKGYRLAKESEEYLASHGLKNAMYSIDSSDVRDDLFGILVPCPFRQPGSSKDKPIGKNYQEKSMQLAVVPSASFSAAAQQKHAKLDNFLEDPPISTYCFPDMQLTCILEFDGASKGNPGLAGAGAVLRAADGSMVFRLREGLGVATNNVAEYRGVILGLKYALEKGFKHIRVQGDSKLVCMQTQGIWKCKNQNMAELCKIVKELKDQFMSFQISHIEREFNTEADAQANLAVYLKNGETQVECDMK</sequence>
<organism evidence="2 3">
    <name type="scientific">Nicotiana tabacum</name>
    <name type="common">Common tobacco</name>
    <dbReference type="NCBI Taxonomy" id="4097"/>
    <lineage>
        <taxon>Eukaryota</taxon>
        <taxon>Viridiplantae</taxon>
        <taxon>Streptophyta</taxon>
        <taxon>Embryophyta</taxon>
        <taxon>Tracheophyta</taxon>
        <taxon>Spermatophyta</taxon>
        <taxon>Magnoliopsida</taxon>
        <taxon>eudicotyledons</taxon>
        <taxon>Gunneridae</taxon>
        <taxon>Pentapetalae</taxon>
        <taxon>asterids</taxon>
        <taxon>lamiids</taxon>
        <taxon>Solanales</taxon>
        <taxon>Solanaceae</taxon>
        <taxon>Nicotianoideae</taxon>
        <taxon>Nicotianeae</taxon>
        <taxon>Nicotiana</taxon>
    </lineage>
</organism>
<dbReference type="PANTHER" id="PTHR46387:SF40">
    <property type="entry name" value="POLYNUCLEOTIDYL TRANSFERASE, RIBONUCLEASE H-LIKE SUPERFAMILY PROTEIN"/>
    <property type="match status" value="1"/>
</dbReference>
<dbReference type="Gene3D" id="3.30.420.10">
    <property type="entry name" value="Ribonuclease H-like superfamily/Ribonuclease H"/>
    <property type="match status" value="1"/>
</dbReference>
<reference evidence="2" key="1">
    <citation type="journal article" date="2014" name="Nat. Commun.">
        <title>The tobacco genome sequence and its comparison with those of tomato and potato.</title>
        <authorList>
            <person name="Sierro N."/>
            <person name="Battey J.N."/>
            <person name="Ouadi S."/>
            <person name="Bakaher N."/>
            <person name="Bovet L."/>
            <person name="Willig A."/>
            <person name="Goepfert S."/>
            <person name="Peitsch M.C."/>
            <person name="Ivanov N.V."/>
        </authorList>
    </citation>
    <scope>NUCLEOTIDE SEQUENCE [LARGE SCALE GENOMIC DNA]</scope>
</reference>
<gene>
    <name evidence="3" type="primary">LOC107798671</name>
</gene>
<keyword evidence="2" id="KW-1185">Reference proteome</keyword>
<dbReference type="GeneID" id="107798671"/>
<dbReference type="PANTHER" id="PTHR46387">
    <property type="entry name" value="POLYNUCLEOTIDYL TRANSFERASE, RIBONUCLEASE H-LIKE SUPERFAMILY PROTEIN"/>
    <property type="match status" value="1"/>
</dbReference>
<dbReference type="RefSeq" id="XP_016477175.1">
    <property type="nucleotide sequence ID" value="XM_016621689.1"/>
</dbReference>
<evidence type="ECO:0000313" key="3">
    <source>
        <dbReference type="RefSeq" id="XP_016477175.1"/>
    </source>
</evidence>
<dbReference type="OMA" id="QICHIER"/>
<dbReference type="PROSITE" id="PS50879">
    <property type="entry name" value="RNASE_H_1"/>
    <property type="match status" value="1"/>
</dbReference>
<dbReference type="PaxDb" id="4097-A0A1S4AKE4"/>
<dbReference type="OrthoDB" id="2016287at2759"/>
<dbReference type="CDD" id="cd09279">
    <property type="entry name" value="RNase_HI_like"/>
    <property type="match status" value="1"/>
</dbReference>